<dbReference type="RefSeq" id="WP_209293760.1">
    <property type="nucleotide sequence ID" value="NZ_JAFIQO010000133.1"/>
</dbReference>
<comment type="caution">
    <text evidence="2">The sequence shown here is derived from an EMBL/GenBank/DDBJ whole genome shotgun (WGS) entry which is preliminary data.</text>
</comment>
<protein>
    <submittedName>
        <fullName evidence="2">TetR/AcrR family transcriptional regulator</fullName>
    </submittedName>
</protein>
<feature type="domain" description="Transcriptional regulator TetR C-terminal Firmicutes type" evidence="1">
    <location>
        <begin position="80"/>
        <end position="172"/>
    </location>
</feature>
<dbReference type="Gene3D" id="1.10.357.10">
    <property type="entry name" value="Tetracycline Repressor, domain 2"/>
    <property type="match status" value="1"/>
</dbReference>
<dbReference type="Proteomes" id="UP001315001">
    <property type="component" value="Unassembled WGS sequence"/>
</dbReference>
<dbReference type="InterPro" id="IPR039532">
    <property type="entry name" value="TetR_C_Firmicutes"/>
</dbReference>
<dbReference type="EMBL" id="JAFIQO010000133">
    <property type="protein sequence ID" value="MBP0057854.1"/>
    <property type="molecule type" value="Genomic_DNA"/>
</dbReference>
<organism evidence="2 3">
    <name type="scientific">Anaerobutyricum soehngenii</name>
    <dbReference type="NCBI Taxonomy" id="105843"/>
    <lineage>
        <taxon>Bacteria</taxon>
        <taxon>Bacillati</taxon>
        <taxon>Bacillota</taxon>
        <taxon>Clostridia</taxon>
        <taxon>Lachnospirales</taxon>
        <taxon>Lachnospiraceae</taxon>
        <taxon>Anaerobutyricum</taxon>
    </lineage>
</organism>
<reference evidence="2 3" key="1">
    <citation type="submission" date="2021-02" db="EMBL/GenBank/DDBJ databases">
        <title>Lactate utilizing bacteria of the human gut.</title>
        <authorList>
            <person name="Sheridan P.O."/>
        </authorList>
    </citation>
    <scope>NUCLEOTIDE SEQUENCE [LARGE SCALE GENOMIC DNA]</scope>
    <source>
        <strain evidence="2 3">HTF-83D</strain>
    </source>
</reference>
<name>A0ABS3ZKK0_9FIRM</name>
<dbReference type="SUPFAM" id="SSF46689">
    <property type="entry name" value="Homeodomain-like"/>
    <property type="match status" value="1"/>
</dbReference>
<gene>
    <name evidence="2" type="ORF">JYQ75_10695</name>
</gene>
<dbReference type="InterPro" id="IPR009057">
    <property type="entry name" value="Homeodomain-like_sf"/>
</dbReference>
<keyword evidence="3" id="KW-1185">Reference proteome</keyword>
<dbReference type="Pfam" id="PF14278">
    <property type="entry name" value="TetR_C_8"/>
    <property type="match status" value="1"/>
</dbReference>
<evidence type="ECO:0000313" key="2">
    <source>
        <dbReference type="EMBL" id="MBP0057854.1"/>
    </source>
</evidence>
<proteinExistence type="predicted"/>
<evidence type="ECO:0000313" key="3">
    <source>
        <dbReference type="Proteomes" id="UP001315001"/>
    </source>
</evidence>
<sequence length="189" mass="22496">MLEQKKKQDNLTIFIQAMKQKLYKTSFEKLSVGEIVKESGLSRQTFYRTCENKYDLVNKYLKKIIIETYSTIGTESTFRKSLENKFRKMLPERELLAVAFQSKEYDGLYQFTHRLILDFHKNFIEKQEKRPLDAEEKHLLDMYCEASVYMTMKWATKEMEATPQQMSRLLVDAMPLKLQKVYKTVGQTE</sequence>
<evidence type="ECO:0000259" key="1">
    <source>
        <dbReference type="Pfam" id="PF14278"/>
    </source>
</evidence>
<accession>A0ABS3ZKK0</accession>